<dbReference type="InterPro" id="IPR028098">
    <property type="entry name" value="Glyco_trans_4-like_N"/>
</dbReference>
<organism evidence="3 4">
    <name type="scientific">Bradymonas sediminis</name>
    <dbReference type="NCBI Taxonomy" id="1548548"/>
    <lineage>
        <taxon>Bacteria</taxon>
        <taxon>Deltaproteobacteria</taxon>
        <taxon>Bradymonadales</taxon>
        <taxon>Bradymonadaceae</taxon>
        <taxon>Bradymonas</taxon>
    </lineage>
</organism>
<dbReference type="AlphaFoldDB" id="A0A2Z4FR93"/>
<sequence length="366" mass="40626">MRIALIAPLAESVPPRGYGGTERVVSYLCEELVAQQHQVTLFASADSHTQAELVVGAPQALRGEAGTAGVPMGWYMLMLEKLYQRVDDFDIIHSHVDYLPYSMMRRLGKPMLSTMHGRMDLPEYRPLYDEFRDMALVSISYAQRRPLPAAPWVDTIYHGLPRGLYSAGEGGDYLAFVGRMSPEKRVDDAIEVAVRAGVPIKIAAKVDPSERAYFEAVIEPLLGHELVDFIGEVGEAEKTALLKGARAFLFMVDWPEPFGLAMIEAMACGTPVIARRCGSIPEVVDHGVTGFVCDNLTQAVEAVGALDNLDRGIVRQTFERRFSAARMARDYVLAYRDQMLNHYRAGLSDIWDMGIAGDDTVRRRPT</sequence>
<dbReference type="Pfam" id="PF13439">
    <property type="entry name" value="Glyco_transf_4"/>
    <property type="match status" value="1"/>
</dbReference>
<keyword evidence="3" id="KW-0808">Transferase</keyword>
<keyword evidence="4" id="KW-1185">Reference proteome</keyword>
<dbReference type="Proteomes" id="UP000249799">
    <property type="component" value="Chromosome"/>
</dbReference>
<dbReference type="CDD" id="cd03802">
    <property type="entry name" value="GT4_AviGT4-like"/>
    <property type="match status" value="1"/>
</dbReference>
<dbReference type="OrthoDB" id="9767517at2"/>
<gene>
    <name evidence="3" type="ORF">DN745_14600</name>
</gene>
<evidence type="ECO:0000259" key="2">
    <source>
        <dbReference type="Pfam" id="PF13439"/>
    </source>
</evidence>
<evidence type="ECO:0000313" key="4">
    <source>
        <dbReference type="Proteomes" id="UP000249799"/>
    </source>
</evidence>
<dbReference type="KEGG" id="bsed:DN745_14600"/>
<feature type="domain" description="Glycosyltransferase subfamily 4-like N-terminal" evidence="2">
    <location>
        <begin position="18"/>
        <end position="125"/>
    </location>
</feature>
<dbReference type="GO" id="GO:0016757">
    <property type="term" value="F:glycosyltransferase activity"/>
    <property type="evidence" value="ECO:0007669"/>
    <property type="project" value="InterPro"/>
</dbReference>
<dbReference type="InterPro" id="IPR050194">
    <property type="entry name" value="Glycosyltransferase_grp1"/>
</dbReference>
<reference evidence="3 4" key="1">
    <citation type="submission" date="2018-06" db="EMBL/GenBank/DDBJ databases">
        <title>Lujinxingia sediminis gen. nov. sp. nov., a new facultative anaerobic member of the class Deltaproteobacteria, and proposal of Lujinxingaceae fam. nov.</title>
        <authorList>
            <person name="Guo L.-Y."/>
            <person name="Li C.-M."/>
            <person name="Wang S."/>
            <person name="Du Z.-J."/>
        </authorList>
    </citation>
    <scope>NUCLEOTIDE SEQUENCE [LARGE SCALE GENOMIC DNA]</scope>
    <source>
        <strain evidence="3 4">FA350</strain>
    </source>
</reference>
<dbReference type="SUPFAM" id="SSF53756">
    <property type="entry name" value="UDP-Glycosyltransferase/glycogen phosphorylase"/>
    <property type="match status" value="1"/>
</dbReference>
<dbReference type="EMBL" id="CP030032">
    <property type="protein sequence ID" value="AWV91452.1"/>
    <property type="molecule type" value="Genomic_DNA"/>
</dbReference>
<dbReference type="InterPro" id="IPR001296">
    <property type="entry name" value="Glyco_trans_1"/>
</dbReference>
<evidence type="ECO:0000313" key="3">
    <source>
        <dbReference type="EMBL" id="AWV91452.1"/>
    </source>
</evidence>
<protein>
    <submittedName>
        <fullName evidence="3">Glycosyltransferase family 4 protein</fullName>
    </submittedName>
</protein>
<name>A0A2Z4FR93_9DELT</name>
<dbReference type="Gene3D" id="3.40.50.2000">
    <property type="entry name" value="Glycogen Phosphorylase B"/>
    <property type="match status" value="2"/>
</dbReference>
<dbReference type="PANTHER" id="PTHR45947">
    <property type="entry name" value="SULFOQUINOVOSYL TRANSFERASE SQD2"/>
    <property type="match status" value="1"/>
</dbReference>
<evidence type="ECO:0000259" key="1">
    <source>
        <dbReference type="Pfam" id="PF00534"/>
    </source>
</evidence>
<accession>A0A2Z4FR93</accession>
<dbReference type="Pfam" id="PF00534">
    <property type="entry name" value="Glycos_transf_1"/>
    <property type="match status" value="1"/>
</dbReference>
<feature type="domain" description="Glycosyl transferase family 1" evidence="1">
    <location>
        <begin position="169"/>
        <end position="298"/>
    </location>
</feature>
<dbReference type="PANTHER" id="PTHR45947:SF3">
    <property type="entry name" value="SULFOQUINOVOSYL TRANSFERASE SQD2"/>
    <property type="match status" value="1"/>
</dbReference>
<proteinExistence type="predicted"/>